<dbReference type="PATRIC" id="fig|190192.8.peg.1195"/>
<dbReference type="EMBL" id="AE009439">
    <property type="protein sequence ID" value="AAM02343.1"/>
    <property type="molecule type" value="Genomic_DNA"/>
</dbReference>
<dbReference type="HOGENOM" id="CLU_2366212_0_0_2"/>
<accession>Q8TWA6</accession>
<protein>
    <submittedName>
        <fullName evidence="1">Uncharacterized protein</fullName>
    </submittedName>
</protein>
<dbReference type="EnsemblBacteria" id="AAM02343">
    <property type="protein sequence ID" value="AAM02343"/>
    <property type="gene ID" value="MK1130"/>
</dbReference>
<evidence type="ECO:0000313" key="2">
    <source>
        <dbReference type="Proteomes" id="UP000001826"/>
    </source>
</evidence>
<keyword evidence="2" id="KW-1185">Reference proteome</keyword>
<dbReference type="KEGG" id="mka:MK1130"/>
<reference evidence="1 2" key="1">
    <citation type="journal article" date="2002" name="Proc. Natl. Acad. Sci. U.S.A.">
        <title>The complete genome of hyperthermophile Methanopyrus kandleri AV19 and monophyly of archaeal methanogens.</title>
        <authorList>
            <person name="Slesarev A.I."/>
            <person name="Mezhevaya K.V."/>
            <person name="Makarova K.S."/>
            <person name="Polushin N.N."/>
            <person name="Shcherbinina O.V."/>
            <person name="Shakhova V.V."/>
            <person name="Belova G.I."/>
            <person name="Aravind L."/>
            <person name="Natale D.A."/>
            <person name="Rogozin I.B."/>
            <person name="Tatusov R.L."/>
            <person name="Wolf Y.I."/>
            <person name="Stetter K.O."/>
            <person name="Malykh A.G."/>
            <person name="Koonin E.V."/>
            <person name="Kozyavkin S.A."/>
        </authorList>
    </citation>
    <scope>NUCLEOTIDE SEQUENCE [LARGE SCALE GENOMIC DNA]</scope>
    <source>
        <strain evidence="2">AV19 / DSM 6324 / JCM 9639 / NBRC 100938</strain>
    </source>
</reference>
<gene>
    <name evidence="1" type="ordered locus">MK1130</name>
</gene>
<evidence type="ECO:0000313" key="1">
    <source>
        <dbReference type="EMBL" id="AAM02343.1"/>
    </source>
</evidence>
<proteinExistence type="predicted"/>
<dbReference type="AlphaFoldDB" id="Q8TWA6"/>
<sequence>MTARRFRPGTPVLLPVIRFFGRVIVTPFCFTVGREPVPCRVVVSYGRGAGPVDFRELKVESVNFPMCPVSLPLAVGFGVRVLGERSVYRRSGRHS</sequence>
<dbReference type="PaxDb" id="190192-MK1130"/>
<dbReference type="InParanoid" id="Q8TWA6"/>
<organism evidence="1 2">
    <name type="scientific">Methanopyrus kandleri (strain AV19 / DSM 6324 / JCM 9639 / NBRC 100938)</name>
    <dbReference type="NCBI Taxonomy" id="190192"/>
    <lineage>
        <taxon>Archaea</taxon>
        <taxon>Methanobacteriati</taxon>
        <taxon>Methanobacteriota</taxon>
        <taxon>Methanomada group</taxon>
        <taxon>Methanopyri</taxon>
        <taxon>Methanopyrales</taxon>
        <taxon>Methanopyraceae</taxon>
        <taxon>Methanopyrus</taxon>
    </lineage>
</organism>
<name>Q8TWA6_METKA</name>
<dbReference type="Proteomes" id="UP000001826">
    <property type="component" value="Chromosome"/>
</dbReference>